<dbReference type="SMART" id="SM00220">
    <property type="entry name" value="S_TKc"/>
    <property type="match status" value="1"/>
</dbReference>
<evidence type="ECO:0000313" key="9">
    <source>
        <dbReference type="Proteomes" id="UP000319801"/>
    </source>
</evidence>
<evidence type="ECO:0000313" key="8">
    <source>
        <dbReference type="EMBL" id="TSM52262.1"/>
    </source>
</evidence>
<dbReference type="Pfam" id="PF10431">
    <property type="entry name" value="ClpB_D2-small"/>
    <property type="match status" value="1"/>
</dbReference>
<dbReference type="InterPro" id="IPR056602">
    <property type="entry name" value="Beta-prop_LRRK2"/>
</dbReference>
<dbReference type="OrthoDB" id="8940716at2759"/>
<keyword evidence="8" id="KW-0378">Hydrolase</keyword>
<keyword evidence="4 8" id="KW-0067">ATP-binding</keyword>
<reference evidence="8 9" key="1">
    <citation type="journal article" date="2019" name="Genome Biol. Evol.">
        <title>Whole-Genome Sequencing of the Giant Devil Catfish, Bagarius yarrelli.</title>
        <authorList>
            <person name="Jiang W."/>
            <person name="Lv Y."/>
            <person name="Cheng L."/>
            <person name="Yang K."/>
            <person name="Chao B."/>
            <person name="Wang X."/>
            <person name="Li Y."/>
            <person name="Pan X."/>
            <person name="You X."/>
            <person name="Zhang Y."/>
            <person name="Yang J."/>
            <person name="Li J."/>
            <person name="Zhang X."/>
            <person name="Liu S."/>
            <person name="Sun C."/>
            <person name="Yang J."/>
            <person name="Shi Q."/>
        </authorList>
    </citation>
    <scope>NUCLEOTIDE SEQUENCE [LARGE SCALE GENOMIC DNA]</scope>
    <source>
        <strain evidence="8">JWS20170419001</strain>
        <tissue evidence="8">Muscle</tissue>
    </source>
</reference>
<protein>
    <submittedName>
        <fullName evidence="8">ATP-dependent Clp protease ATP-binding subunit clpX-like, mitochondrial</fullName>
    </submittedName>
</protein>
<dbReference type="Pfam" id="PF00069">
    <property type="entry name" value="Pkinase"/>
    <property type="match status" value="1"/>
</dbReference>
<evidence type="ECO:0000256" key="3">
    <source>
        <dbReference type="ARBA" id="ARBA00022833"/>
    </source>
</evidence>
<gene>
    <name evidence="8" type="ORF">Baya_8024</name>
</gene>
<dbReference type="GO" id="GO:0008270">
    <property type="term" value="F:zinc ion binding"/>
    <property type="evidence" value="ECO:0007669"/>
    <property type="project" value="InterPro"/>
</dbReference>
<dbReference type="SUPFAM" id="SSF50978">
    <property type="entry name" value="WD40 repeat-like"/>
    <property type="match status" value="1"/>
</dbReference>
<dbReference type="PROSITE" id="PS00108">
    <property type="entry name" value="PROTEIN_KINASE_ST"/>
    <property type="match status" value="1"/>
</dbReference>
<dbReference type="SMART" id="SM00382">
    <property type="entry name" value="AAA"/>
    <property type="match status" value="1"/>
</dbReference>
<dbReference type="InterPro" id="IPR016024">
    <property type="entry name" value="ARM-type_fold"/>
</dbReference>
<dbReference type="InterPro" id="IPR036322">
    <property type="entry name" value="WD40_repeat_dom_sf"/>
</dbReference>
<evidence type="ECO:0000256" key="2">
    <source>
        <dbReference type="ARBA" id="ARBA00022741"/>
    </source>
</evidence>
<dbReference type="InterPro" id="IPR059067">
    <property type="entry name" value="Znf_ribbon_CLPX-like"/>
</dbReference>
<dbReference type="Pfam" id="PF07724">
    <property type="entry name" value="AAA_2"/>
    <property type="match status" value="1"/>
</dbReference>
<feature type="compositionally biased region" description="Basic and acidic residues" evidence="5">
    <location>
        <begin position="796"/>
        <end position="808"/>
    </location>
</feature>
<keyword evidence="2" id="KW-0547">Nucleotide-binding</keyword>
<dbReference type="GO" id="GO:0046983">
    <property type="term" value="F:protein dimerization activity"/>
    <property type="evidence" value="ECO:0007669"/>
    <property type="project" value="InterPro"/>
</dbReference>
<dbReference type="Gene3D" id="2.130.10.10">
    <property type="entry name" value="YVTN repeat-like/Quinoprotein amine dehydrogenase"/>
    <property type="match status" value="1"/>
</dbReference>
<comment type="caution">
    <text evidence="8">The sequence shown here is derived from an EMBL/GenBank/DDBJ whole genome shotgun (WGS) entry which is preliminary data.</text>
</comment>
<feature type="compositionally biased region" description="Basic and acidic residues" evidence="5">
    <location>
        <begin position="1780"/>
        <end position="1794"/>
    </location>
</feature>
<feature type="region of interest" description="Disordered" evidence="5">
    <location>
        <begin position="796"/>
        <end position="826"/>
    </location>
</feature>
<dbReference type="Pfam" id="PF26040">
    <property type="entry name" value="Zn_ribbon_CLPX_N"/>
    <property type="match status" value="1"/>
</dbReference>
<dbReference type="GO" id="GO:0008233">
    <property type="term" value="F:peptidase activity"/>
    <property type="evidence" value="ECO:0007669"/>
    <property type="project" value="UniProtKB-KW"/>
</dbReference>
<dbReference type="Gene3D" id="1.10.510.10">
    <property type="entry name" value="Transferase(Phosphotransferase) domain 1"/>
    <property type="match status" value="1"/>
</dbReference>
<keyword evidence="3" id="KW-0862">Zinc</keyword>
<feature type="domain" description="ClpX-type ZB" evidence="7">
    <location>
        <begin position="1805"/>
        <end position="1858"/>
    </location>
</feature>
<evidence type="ECO:0000256" key="5">
    <source>
        <dbReference type="SAM" id="MobiDB-lite"/>
    </source>
</evidence>
<dbReference type="InterPro" id="IPR003959">
    <property type="entry name" value="ATPase_AAA_core"/>
</dbReference>
<organism evidence="8 9">
    <name type="scientific">Bagarius yarrelli</name>
    <name type="common">Goonch</name>
    <name type="synonym">Bagrus yarrelli</name>
    <dbReference type="NCBI Taxonomy" id="175774"/>
    <lineage>
        <taxon>Eukaryota</taxon>
        <taxon>Metazoa</taxon>
        <taxon>Chordata</taxon>
        <taxon>Craniata</taxon>
        <taxon>Vertebrata</taxon>
        <taxon>Euteleostomi</taxon>
        <taxon>Actinopterygii</taxon>
        <taxon>Neopterygii</taxon>
        <taxon>Teleostei</taxon>
        <taxon>Ostariophysi</taxon>
        <taxon>Siluriformes</taxon>
        <taxon>Sisoridae</taxon>
        <taxon>Sisorinae</taxon>
        <taxon>Bagarius</taxon>
    </lineage>
</organism>
<dbReference type="InterPro" id="IPR056593">
    <property type="entry name" value="ANK_LRRK2"/>
</dbReference>
<dbReference type="InterPro" id="IPR003593">
    <property type="entry name" value="AAA+_ATPase"/>
</dbReference>
<dbReference type="GO" id="GO:0016887">
    <property type="term" value="F:ATP hydrolysis activity"/>
    <property type="evidence" value="ECO:0007669"/>
    <property type="project" value="InterPro"/>
</dbReference>
<dbReference type="GO" id="GO:0005524">
    <property type="term" value="F:ATP binding"/>
    <property type="evidence" value="ECO:0007669"/>
    <property type="project" value="UniProtKB-KW"/>
</dbReference>
<name>A0A556U434_BAGYA</name>
<sequence>MVNREDLEKNLKKLLVRLKNNLEEGKQLGTMLQIIQDLLFLAHTDECEELFTDKDVHEPLMRLLSSCSNSKLQQVGWSLLCRLMEICPTTLDKLVKSGRAGQGLHQQILLMLTWHQKDLKMIMVGLRALALLLKSDAEIDVFELVLEAMKTSPHSEELQLQGCSALSLLLERVSQEHRVEFTEKKDHLVVLNLLETFKDSDMVVLSALQVLIPLAEPASNVEILMSKTEKCYSLVCQAVESFSQSEAIQEAGCCLLWKFTSESYFNILVLNGVHRVALKACLSYPDNGKIQATALSCLSALIKTILENKDLKQTCSEERDEGGKDNTEDSNDEDILVLREACCTALERHSDSAEVQEAACWTLNSLLLYGSARNIYEEPKERSVSLDEGSMAVGQILIAMKDHKFQPEVQLEGLRASLVLINPDMSDVSLRVLKNQCVVEEAHTVYLQALNRFISSEDIQECGLAVLSALADCSGAVDVMCQQGAIDTALHTLQMFPQKSRIHYWGLSFLFQLISKKKLSHMMVPVLVSVLVTSVRQHKGSAEIQLKGFQVIWKLLETCSEAAAELEREGFEKELFQQLRESAPNHKYEIKLSCLCLSKMVADSEIRYRMLERACEDGDVVMAECLIQLGTDINKKTKTESLIYQVCERGGPLALVEVLVSSGVHEQQLRGALGVCVRRRDGPAVVLLLARLGLDPTNSALCLGGFRLGHLEATWLNALLSEHRGPPSAQKKNSKGQWLARLIQSLQTERGQSGVLDPYAGVHTSEYFSDDESSESFYTSLDGSVFFTFDDIESDARNSRDSPEELKGRSNKGTGKQKRQNPTRTTFSGVRPLRITVKWGQRHIRLLALSGNELDSLSCLMDNGTVQQQLEHLLRLDLSSNSLTEFPSALCQLLLNWYCCMSSHLSVCERNSGLHSFPDELGVEEYNNSYFHFMIPDALFGAVLPNKGVNELHTINPGCVISNSTCKRLVPSVQIQGQPVMGQLVPDCYVELERRLLQERTFACVLLHFDDPALQLRDLYFIDPQWLCNTISQNPLKPNRIYWRTGMYLNWSTAAYYLVESFSVVDTPASYVRITVPCSRKGQVVDHIDSVLEEWFPGLLNTDVQGDGETLLKSWALYSFDDKQDWNQMLLQDVLKHTDKNGLLVNPEDHHLTIPTSQICPDLMLSDQPASIMLNPEELEMDPSDEYLLGRLNHPSVVDLLAVGSSPYVLVMELAPCGSLDSLFEHEKGSLNRKLQHRIALQVADGLRFLHSSMIIYRDLKPHNVLLFNLKTDSEMIAKLTDYGIAQYCCSMGVKSSEGTPGFRAPEVARGNVIYNVQADVYSFGLLLYDLLTCGERISDGLKFPSEFDEIAVQGKLLDPVTHYKCPPWPGIQNLMRQCLRENPESRPTSAQVFDCLNSGKILCLISELTLPGQSCECFTVSCCSGGSSGVDGGAGAQVWLGGGSSSQKLGFVTCVNVETEKRTMKEVDQSPVLCLVTVRVPGEVHDWLVAGTQSGSLVVMDTRNNTVLHCLQSATDAVTSLFFHTPPQRSCLKNYLLVGTADGMLIIYEDSAIKCADGAPVKLVQVGNVNTPLMCLAPSGHYQDHTTLWAGCGTRVLSLTVDYDISKSIDTRPTFYHRQRLASSEACISRLVVEKVVYLSKFGGHSVEVWDKKSGKMIDFIDCMQLLRKVKAASADHSKDTELLSAHVKALLVQHNGALWIGTASGHILLVDLSTRQLQQVIDSGCHSVRTMASVLIGFSKSHNKFYALSRPANHVYLPRAVQLRLFSESAVCFASKENTPKDGSGDGGKKSATDTIGKRSAGSGGSGKGGSQLRCPRCGDTCTHLETFVSFTRFVKCEKCHHFFVVLSESDSKKGLNKEQESTADAVKLAFAQKPPPPPKKIYAYLDNYVVGQSYAKKVLSVAVYNHYKRIYSNLSASGGQQATTEKLSTLTPQELLQITGISPHGNALGASVQQQATQRAAAEKRGGDVLNSTQTTIKLEKSNIVLLGPTGSGKTLLAQTLARCLDVPFAICDCTTLTQAGYVGEDIESVIAKLLQDANYSVEKAQQGIVFLDEVDKIGSVPGIHQLRDVGGEGVQQYLGFGSPSSLGKGRRAAAAADLANTSGSELDAVAEMEEKDQLLRHVEARDLIEFGMIPEFVGRLPVIVPLHSLDEQTLVRILTEPRNAVVPQYQALFNMDKCELNVTPDALRAIARLALERKTGARGLRSIMEKLLLEPMFEVPQSDIVSVELNEDVIMGKTEPRYIRASTKETTEEEYDSGIEEDNWLRQADAAKN</sequence>
<evidence type="ECO:0000256" key="1">
    <source>
        <dbReference type="ARBA" id="ARBA00022723"/>
    </source>
</evidence>
<keyword evidence="1" id="KW-0479">Metal-binding</keyword>
<dbReference type="Proteomes" id="UP000319801">
    <property type="component" value="Unassembled WGS sequence"/>
</dbReference>
<evidence type="ECO:0000256" key="4">
    <source>
        <dbReference type="ARBA" id="ARBA00022840"/>
    </source>
</evidence>
<dbReference type="Pfam" id="PF23744">
    <property type="entry name" value="ARM_LRRK2"/>
    <property type="match status" value="1"/>
</dbReference>
<dbReference type="GO" id="GO:0005759">
    <property type="term" value="C:mitochondrial matrix"/>
    <property type="evidence" value="ECO:0007669"/>
    <property type="project" value="TreeGrafter"/>
</dbReference>
<dbReference type="FunFam" id="1.10.8.60:FF:000002">
    <property type="entry name" value="ATP-dependent Clp protease ATP-binding subunit ClpX"/>
    <property type="match status" value="1"/>
</dbReference>
<dbReference type="Gene3D" id="1.25.10.10">
    <property type="entry name" value="Leucine-rich Repeat Variant"/>
    <property type="match status" value="2"/>
</dbReference>
<evidence type="ECO:0000259" key="7">
    <source>
        <dbReference type="PROSITE" id="PS51902"/>
    </source>
</evidence>
<dbReference type="InterPro" id="IPR019489">
    <property type="entry name" value="Clp_ATPase_C"/>
</dbReference>
<dbReference type="InterPro" id="IPR059188">
    <property type="entry name" value="Znf_CLPX-like"/>
</dbReference>
<dbReference type="GO" id="GO:0004672">
    <property type="term" value="F:protein kinase activity"/>
    <property type="evidence" value="ECO:0007669"/>
    <property type="project" value="InterPro"/>
</dbReference>
<dbReference type="InterPro" id="IPR000719">
    <property type="entry name" value="Prot_kinase_dom"/>
</dbReference>
<dbReference type="InterPro" id="IPR056597">
    <property type="entry name" value="ARM_LRRK2"/>
</dbReference>
<keyword evidence="8" id="KW-0645">Protease</keyword>
<dbReference type="Pfam" id="PF23745">
    <property type="entry name" value="ANK_LRRK2"/>
    <property type="match status" value="1"/>
</dbReference>
<accession>A0A556U434</accession>
<keyword evidence="9" id="KW-1185">Reference proteome</keyword>
<dbReference type="InterPro" id="IPR015943">
    <property type="entry name" value="WD40/YVTN_repeat-like_dom_sf"/>
</dbReference>
<proteinExistence type="predicted"/>
<dbReference type="PANTHER" id="PTHR48102">
    <property type="entry name" value="ATP-DEPENDENT CLP PROTEASE ATP-BINDING SUBUNIT CLPX-LIKE, MITOCHONDRIAL-RELATED"/>
    <property type="match status" value="1"/>
</dbReference>
<dbReference type="SUPFAM" id="SSF48371">
    <property type="entry name" value="ARM repeat"/>
    <property type="match status" value="2"/>
</dbReference>
<dbReference type="InterPro" id="IPR027417">
    <property type="entry name" value="P-loop_NTPase"/>
</dbReference>
<dbReference type="PROSITE" id="PS50011">
    <property type="entry name" value="PROTEIN_KINASE_DOM"/>
    <property type="match status" value="1"/>
</dbReference>
<dbReference type="InterPro" id="IPR008271">
    <property type="entry name" value="Ser/Thr_kinase_AS"/>
</dbReference>
<dbReference type="PANTHER" id="PTHR48102:SF7">
    <property type="entry name" value="ATP-DEPENDENT CLP PROTEASE ATP-BINDING SUBUNIT CLPX-LIKE, MITOCHONDRIAL"/>
    <property type="match status" value="1"/>
</dbReference>
<dbReference type="InterPro" id="IPR050052">
    <property type="entry name" value="ATP-dep_Clp_protease_ClpX"/>
</dbReference>
<feature type="domain" description="Protein kinase" evidence="6">
    <location>
        <begin position="1099"/>
        <end position="1403"/>
    </location>
</feature>
<dbReference type="Gene3D" id="1.10.8.60">
    <property type="match status" value="1"/>
</dbReference>
<dbReference type="GO" id="GO:0051603">
    <property type="term" value="P:proteolysis involved in protein catabolic process"/>
    <property type="evidence" value="ECO:0007669"/>
    <property type="project" value="TreeGrafter"/>
</dbReference>
<dbReference type="SUPFAM" id="SSF52540">
    <property type="entry name" value="P-loop containing nucleoside triphosphate hydrolases"/>
    <property type="match status" value="1"/>
</dbReference>
<feature type="region of interest" description="Disordered" evidence="5">
    <location>
        <begin position="1779"/>
        <end position="1815"/>
    </location>
</feature>
<dbReference type="PROSITE" id="PS51902">
    <property type="entry name" value="CLPX_ZB"/>
    <property type="match status" value="1"/>
</dbReference>
<dbReference type="EMBL" id="VCAZ01000046">
    <property type="protein sequence ID" value="TSM52262.1"/>
    <property type="molecule type" value="Genomic_DNA"/>
</dbReference>
<dbReference type="Gene3D" id="3.40.50.300">
    <property type="entry name" value="P-loop containing nucleotide triphosphate hydrolases"/>
    <property type="match status" value="2"/>
</dbReference>
<dbReference type="InterPro" id="IPR011009">
    <property type="entry name" value="Kinase-like_dom_sf"/>
</dbReference>
<dbReference type="SMART" id="SM01086">
    <property type="entry name" value="ClpB_D2-small"/>
    <property type="match status" value="1"/>
</dbReference>
<evidence type="ECO:0000259" key="6">
    <source>
        <dbReference type="PROSITE" id="PS50011"/>
    </source>
</evidence>
<dbReference type="Pfam" id="PF23748">
    <property type="entry name" value="Beta-prop_LRRK2"/>
    <property type="match status" value="1"/>
</dbReference>
<dbReference type="SUPFAM" id="SSF56112">
    <property type="entry name" value="Protein kinase-like (PK-like)"/>
    <property type="match status" value="1"/>
</dbReference>
<dbReference type="InterPro" id="IPR011989">
    <property type="entry name" value="ARM-like"/>
</dbReference>